<organism evidence="1 2">
    <name type="scientific">Rhizobium leguminosarum</name>
    <dbReference type="NCBI Taxonomy" id="384"/>
    <lineage>
        <taxon>Bacteria</taxon>
        <taxon>Pseudomonadati</taxon>
        <taxon>Pseudomonadota</taxon>
        <taxon>Alphaproteobacteria</taxon>
        <taxon>Hyphomicrobiales</taxon>
        <taxon>Rhizobiaceae</taxon>
        <taxon>Rhizobium/Agrobacterium group</taxon>
        <taxon>Rhizobium</taxon>
    </lineage>
</organism>
<geneLocation type="plasmid" evidence="2">
    <name>prln3</name>
</geneLocation>
<reference evidence="1 2" key="1">
    <citation type="submission" date="2017-11" db="EMBL/GenBank/DDBJ databases">
        <title>Complete genome of Rhizobium leguminosarum Norway, an ineffective micro-symbiont.</title>
        <authorList>
            <person name="Hoffrichter A."/>
            <person name="Liang J."/>
            <person name="Brachmann A."/>
            <person name="Marin M."/>
        </authorList>
    </citation>
    <scope>NUCLEOTIDE SEQUENCE [LARGE SCALE GENOMIC DNA]</scope>
    <source>
        <strain evidence="1 2">Norway</strain>
        <plasmid evidence="2">Plasmid prln3</plasmid>
    </source>
</reference>
<sequence>MPFGLGPRPAAAHYADVPVIDWARSQHGLIANIAACLRALLNDEDIAEMPSGLFRKNTVALCFPSGR</sequence>
<dbReference type="EMBL" id="CP025015">
    <property type="protein sequence ID" value="AUW47569.1"/>
    <property type="molecule type" value="Genomic_DNA"/>
</dbReference>
<protein>
    <submittedName>
        <fullName evidence="1">Uncharacterized protein</fullName>
    </submittedName>
</protein>
<name>A0A2K9ZH62_RHILE</name>
<keyword evidence="1" id="KW-0614">Plasmid</keyword>
<dbReference type="Proteomes" id="UP000238523">
    <property type="component" value="Plasmid pRLN3"/>
</dbReference>
<evidence type="ECO:0000313" key="1">
    <source>
        <dbReference type="EMBL" id="AUW47569.1"/>
    </source>
</evidence>
<gene>
    <name evidence="1" type="ORF">CUJ84_pRLN3000456</name>
</gene>
<dbReference type="AlphaFoldDB" id="A0A2K9ZH62"/>
<proteinExistence type="predicted"/>
<accession>A0A2K9ZH62</accession>
<evidence type="ECO:0000313" key="2">
    <source>
        <dbReference type="Proteomes" id="UP000238523"/>
    </source>
</evidence>